<dbReference type="EMBL" id="UINC01158618">
    <property type="protein sequence ID" value="SVD56256.1"/>
    <property type="molecule type" value="Genomic_DNA"/>
</dbReference>
<proteinExistence type="predicted"/>
<dbReference type="InterPro" id="IPR006917">
    <property type="entry name" value="SOUL_heme-bd"/>
</dbReference>
<name>A0A382WBK8_9ZZZZ</name>
<protein>
    <recommendedName>
        <fullName evidence="2">Heme-binding protein</fullName>
    </recommendedName>
</protein>
<reference evidence="1" key="1">
    <citation type="submission" date="2018-05" db="EMBL/GenBank/DDBJ databases">
        <authorList>
            <person name="Lanie J.A."/>
            <person name="Ng W.-L."/>
            <person name="Kazmierczak K.M."/>
            <person name="Andrzejewski T.M."/>
            <person name="Davidsen T.M."/>
            <person name="Wayne K.J."/>
            <person name="Tettelin H."/>
            <person name="Glass J.I."/>
            <person name="Rusch D."/>
            <person name="Podicherti R."/>
            <person name="Tsui H.-C.T."/>
            <person name="Winkler M.E."/>
        </authorList>
    </citation>
    <scope>NUCLEOTIDE SEQUENCE</scope>
</reference>
<dbReference type="InterPro" id="IPR011256">
    <property type="entry name" value="Reg_factor_effector_dom_sf"/>
</dbReference>
<sequence length="155" mass="17277">MKVLKFVATTKVQADYKNSTSSGFRRIASYIFGGNDKEMKIAMTAPVIADCPSEGLKSYNISFVMPKEHSMKDLPKANISEVSIQKESLGEVAVLSFGGWASESRSMGYQKKLSELLIKNKIETKGGFMIAQYNSPWTLPPFRKNEVMVRILNTP</sequence>
<dbReference type="SUPFAM" id="SSF55136">
    <property type="entry name" value="Probable bacterial effector-binding domain"/>
    <property type="match status" value="1"/>
</dbReference>
<dbReference type="Gene3D" id="3.20.80.10">
    <property type="entry name" value="Regulatory factor, effector binding domain"/>
    <property type="match status" value="1"/>
</dbReference>
<accession>A0A382WBK8</accession>
<dbReference type="AlphaFoldDB" id="A0A382WBK8"/>
<dbReference type="PANTHER" id="PTHR11220">
    <property type="entry name" value="HEME-BINDING PROTEIN-RELATED"/>
    <property type="match status" value="1"/>
</dbReference>
<dbReference type="PANTHER" id="PTHR11220:SF1">
    <property type="entry name" value="HEME-BINDING PROTEIN 2"/>
    <property type="match status" value="1"/>
</dbReference>
<organism evidence="1">
    <name type="scientific">marine metagenome</name>
    <dbReference type="NCBI Taxonomy" id="408172"/>
    <lineage>
        <taxon>unclassified sequences</taxon>
        <taxon>metagenomes</taxon>
        <taxon>ecological metagenomes</taxon>
    </lineage>
</organism>
<evidence type="ECO:0008006" key="2">
    <source>
        <dbReference type="Google" id="ProtNLM"/>
    </source>
</evidence>
<evidence type="ECO:0000313" key="1">
    <source>
        <dbReference type="EMBL" id="SVD56256.1"/>
    </source>
</evidence>
<dbReference type="Pfam" id="PF04832">
    <property type="entry name" value="SOUL"/>
    <property type="match status" value="1"/>
</dbReference>
<gene>
    <name evidence="1" type="ORF">METZ01_LOCUS409110</name>
</gene>